<proteinExistence type="predicted"/>
<name>X6N8G4_RETFI</name>
<reference evidence="2 3" key="1">
    <citation type="journal article" date="2013" name="Curr. Biol.">
        <title>The Genome of the Foraminiferan Reticulomyxa filosa.</title>
        <authorList>
            <person name="Glockner G."/>
            <person name="Hulsmann N."/>
            <person name="Schleicher M."/>
            <person name="Noegel A.A."/>
            <person name="Eichinger L."/>
            <person name="Gallinger C."/>
            <person name="Pawlowski J."/>
            <person name="Sierra R."/>
            <person name="Euteneuer U."/>
            <person name="Pillet L."/>
            <person name="Moustafa A."/>
            <person name="Platzer M."/>
            <person name="Groth M."/>
            <person name="Szafranski K."/>
            <person name="Schliwa M."/>
        </authorList>
    </citation>
    <scope>NUCLEOTIDE SEQUENCE [LARGE SCALE GENOMIC DNA]</scope>
</reference>
<dbReference type="Proteomes" id="UP000023152">
    <property type="component" value="Unassembled WGS sequence"/>
</dbReference>
<comment type="caution">
    <text evidence="2">The sequence shown here is derived from an EMBL/GenBank/DDBJ whole genome shotgun (WGS) entry which is preliminary data.</text>
</comment>
<accession>X6N8G4</accession>
<organism evidence="2 3">
    <name type="scientific">Reticulomyxa filosa</name>
    <dbReference type="NCBI Taxonomy" id="46433"/>
    <lineage>
        <taxon>Eukaryota</taxon>
        <taxon>Sar</taxon>
        <taxon>Rhizaria</taxon>
        <taxon>Retaria</taxon>
        <taxon>Foraminifera</taxon>
        <taxon>Monothalamids</taxon>
        <taxon>Reticulomyxidae</taxon>
        <taxon>Reticulomyxa</taxon>
    </lineage>
</organism>
<evidence type="ECO:0000256" key="1">
    <source>
        <dbReference type="SAM" id="Coils"/>
    </source>
</evidence>
<evidence type="ECO:0000313" key="2">
    <source>
        <dbReference type="EMBL" id="ETO21597.1"/>
    </source>
</evidence>
<feature type="coiled-coil region" evidence="1">
    <location>
        <begin position="64"/>
        <end position="91"/>
    </location>
</feature>
<dbReference type="EMBL" id="ASPP01011467">
    <property type="protein sequence ID" value="ETO21597.1"/>
    <property type="molecule type" value="Genomic_DNA"/>
</dbReference>
<evidence type="ECO:0000313" key="3">
    <source>
        <dbReference type="Proteomes" id="UP000023152"/>
    </source>
</evidence>
<keyword evidence="1" id="KW-0175">Coiled coil</keyword>
<keyword evidence="3" id="KW-1185">Reference proteome</keyword>
<sequence length="218" mass="25986">MNECVNRITEKFASRYMNEPLLTKRKDVLFYLKQVAQILNKKAHVLIALHHMYTLLGYLQNRILSQWTKKKNKDDEQMRELAKQMMDLNINDDDDDDSVHMDVRQVTTKPNAKKKVYTSAFMSQQDRTHNKRILRKFEIVKRKIWFFLVWCHDVVTPKDLDLWKTQLDTVIHIHSLDCDQQDASAIHDREVRWTNIVSQTHNHKEPDSISIPMIEELS</sequence>
<gene>
    <name evidence="2" type="ORF">RFI_15606</name>
</gene>
<protein>
    <submittedName>
        <fullName evidence="2">Uncharacterized protein</fullName>
    </submittedName>
</protein>
<dbReference type="AlphaFoldDB" id="X6N8G4"/>